<dbReference type="Pfam" id="PF01397">
    <property type="entry name" value="Terpene_synth"/>
    <property type="match status" value="1"/>
</dbReference>
<dbReference type="PANTHER" id="PTHR31739">
    <property type="entry name" value="ENT-COPALYL DIPHOSPHATE SYNTHASE, CHLOROPLASTIC"/>
    <property type="match status" value="1"/>
</dbReference>
<proteinExistence type="predicted"/>
<dbReference type="InterPro" id="IPR008949">
    <property type="entry name" value="Isoprenoid_synthase_dom_sf"/>
</dbReference>
<dbReference type="SUPFAM" id="SSF48576">
    <property type="entry name" value="Terpenoid synthases"/>
    <property type="match status" value="1"/>
</dbReference>
<evidence type="ECO:0000256" key="3">
    <source>
        <dbReference type="ARBA" id="ARBA00022842"/>
    </source>
</evidence>
<dbReference type="InterPro" id="IPR050148">
    <property type="entry name" value="Terpene_synthase-like"/>
</dbReference>
<keyword evidence="3" id="KW-0460">Magnesium</keyword>
<keyword evidence="7" id="KW-1185">Reference proteome</keyword>
<gene>
    <name evidence="6" type="ORF">QJS10_CPB21g01593</name>
</gene>
<name>A0AAV9C6Y0_ACOCL</name>
<dbReference type="InterPro" id="IPR005630">
    <property type="entry name" value="Terpene_synthase_metal-bd"/>
</dbReference>
<reference evidence="6" key="1">
    <citation type="journal article" date="2023" name="Nat. Commun.">
        <title>Diploid and tetraploid genomes of Acorus and the evolution of monocots.</title>
        <authorList>
            <person name="Ma L."/>
            <person name="Liu K.W."/>
            <person name="Li Z."/>
            <person name="Hsiao Y.Y."/>
            <person name="Qi Y."/>
            <person name="Fu T."/>
            <person name="Tang G.D."/>
            <person name="Zhang D."/>
            <person name="Sun W.H."/>
            <person name="Liu D.K."/>
            <person name="Li Y."/>
            <person name="Chen G.Z."/>
            <person name="Liu X.D."/>
            <person name="Liao X.Y."/>
            <person name="Jiang Y.T."/>
            <person name="Yu X."/>
            <person name="Hao Y."/>
            <person name="Huang J."/>
            <person name="Zhao X.W."/>
            <person name="Ke S."/>
            <person name="Chen Y.Y."/>
            <person name="Wu W.L."/>
            <person name="Hsu J.L."/>
            <person name="Lin Y.F."/>
            <person name="Huang M.D."/>
            <person name="Li C.Y."/>
            <person name="Huang L."/>
            <person name="Wang Z.W."/>
            <person name="Zhao X."/>
            <person name="Zhong W.Y."/>
            <person name="Peng D.H."/>
            <person name="Ahmad S."/>
            <person name="Lan S."/>
            <person name="Zhang J.S."/>
            <person name="Tsai W.C."/>
            <person name="Van de Peer Y."/>
            <person name="Liu Z.J."/>
        </authorList>
    </citation>
    <scope>NUCLEOTIDE SEQUENCE</scope>
    <source>
        <strain evidence="6">CP</strain>
    </source>
</reference>
<dbReference type="Gene3D" id="1.10.600.10">
    <property type="entry name" value="Farnesyl Diphosphate Synthase"/>
    <property type="match status" value="1"/>
</dbReference>
<protein>
    <submittedName>
        <fullName evidence="6">Uncharacterized protein</fullName>
    </submittedName>
</protein>
<feature type="domain" description="Terpene synthase N-terminal" evidence="4">
    <location>
        <begin position="19"/>
        <end position="139"/>
    </location>
</feature>
<evidence type="ECO:0000259" key="4">
    <source>
        <dbReference type="Pfam" id="PF01397"/>
    </source>
</evidence>
<dbReference type="GO" id="GO:0000287">
    <property type="term" value="F:magnesium ion binding"/>
    <property type="evidence" value="ECO:0007669"/>
    <property type="project" value="InterPro"/>
</dbReference>
<comment type="caution">
    <text evidence="6">The sequence shown here is derived from an EMBL/GenBank/DDBJ whole genome shotgun (WGS) entry which is preliminary data.</text>
</comment>
<dbReference type="InterPro" id="IPR008930">
    <property type="entry name" value="Terpenoid_cyclase/PrenylTrfase"/>
</dbReference>
<keyword evidence="2" id="KW-0479">Metal-binding</keyword>
<dbReference type="SFLD" id="SFLDG01014">
    <property type="entry name" value="Terpene_Cyclase_Like_1_N-term"/>
    <property type="match status" value="1"/>
</dbReference>
<evidence type="ECO:0000259" key="5">
    <source>
        <dbReference type="Pfam" id="PF03936"/>
    </source>
</evidence>
<dbReference type="Gene3D" id="1.50.10.130">
    <property type="entry name" value="Terpene synthase, N-terminal domain"/>
    <property type="match status" value="2"/>
</dbReference>
<dbReference type="AlphaFoldDB" id="A0AAV9C6Y0"/>
<dbReference type="Pfam" id="PF03936">
    <property type="entry name" value="Terpene_synth_C"/>
    <property type="match status" value="1"/>
</dbReference>
<dbReference type="InterPro" id="IPR001906">
    <property type="entry name" value="Terpene_synth_N"/>
</dbReference>
<dbReference type="Gene3D" id="1.50.10.160">
    <property type="match status" value="1"/>
</dbReference>
<feature type="domain" description="Terpene synthase metal-binding" evidence="5">
    <location>
        <begin position="227"/>
        <end position="345"/>
    </location>
</feature>
<evidence type="ECO:0000256" key="2">
    <source>
        <dbReference type="ARBA" id="ARBA00022723"/>
    </source>
</evidence>
<accession>A0AAV9C6Y0</accession>
<dbReference type="GO" id="GO:0009507">
    <property type="term" value="C:chloroplast"/>
    <property type="evidence" value="ECO:0007669"/>
    <property type="project" value="TreeGrafter"/>
</dbReference>
<dbReference type="GO" id="GO:0009686">
    <property type="term" value="P:gibberellin biosynthetic process"/>
    <property type="evidence" value="ECO:0007669"/>
    <property type="project" value="TreeGrafter"/>
</dbReference>
<dbReference type="SUPFAM" id="SSF48239">
    <property type="entry name" value="Terpenoid cyclases/Protein prenyltransferases"/>
    <property type="match status" value="1"/>
</dbReference>
<sequence>MHTVPTTLLYSLEGLDDLDWERLLALQWPEGSFFYSPASTAAAFMQTKNEGCLRYLENVTKIFDGGAPCTYPVDLFKRLWAVDRLERLGISRYFEFQIRECLDYVYRYWTETGIYVSRYTNITDVDDSAMGFRLLRLHGASQIVFPGEKILHEAKMFTTKFLRDKQASNDFFDKWIITKDLRGEVEYALSFPWYASLPRIETRFYVEQYGGDDDVWLGKTIYRWYAECKLDEYGLVKDELLKAFFLAASSIFEPERALERLSWAKTSFLVYVLTSYFKEQAINIKSRRQFALDFVGSSLCPARNASGRYLVFALNKTIESLSLDVLAKHNRDIHHHLEESWKEWIIKWQLGEEHEGWESREQGVELLIRTIELCAGRSIVPEIAPSKETPYDRLTYLTLSICNHIHQEMLKVKREDDYNEANTNGNLNELQMQELVQRVLDNSDDLNQDTKKTFLTIVKSFYYNAHCPSATLDVHLSKVLFERVD</sequence>
<evidence type="ECO:0000313" key="7">
    <source>
        <dbReference type="Proteomes" id="UP001180020"/>
    </source>
</evidence>
<dbReference type="EMBL" id="JAUJYO010000021">
    <property type="protein sequence ID" value="KAK1284457.1"/>
    <property type="molecule type" value="Genomic_DNA"/>
</dbReference>
<reference evidence="6" key="2">
    <citation type="submission" date="2023-06" db="EMBL/GenBank/DDBJ databases">
        <authorList>
            <person name="Ma L."/>
            <person name="Liu K.-W."/>
            <person name="Li Z."/>
            <person name="Hsiao Y.-Y."/>
            <person name="Qi Y."/>
            <person name="Fu T."/>
            <person name="Tang G."/>
            <person name="Zhang D."/>
            <person name="Sun W.-H."/>
            <person name="Liu D.-K."/>
            <person name="Li Y."/>
            <person name="Chen G.-Z."/>
            <person name="Liu X.-D."/>
            <person name="Liao X.-Y."/>
            <person name="Jiang Y.-T."/>
            <person name="Yu X."/>
            <person name="Hao Y."/>
            <person name="Huang J."/>
            <person name="Zhao X.-W."/>
            <person name="Ke S."/>
            <person name="Chen Y.-Y."/>
            <person name="Wu W.-L."/>
            <person name="Hsu J.-L."/>
            <person name="Lin Y.-F."/>
            <person name="Huang M.-D."/>
            <person name="Li C.-Y."/>
            <person name="Huang L."/>
            <person name="Wang Z.-W."/>
            <person name="Zhao X."/>
            <person name="Zhong W.-Y."/>
            <person name="Peng D.-H."/>
            <person name="Ahmad S."/>
            <person name="Lan S."/>
            <person name="Zhang J.-S."/>
            <person name="Tsai W.-C."/>
            <person name="Van De Peer Y."/>
            <person name="Liu Z.-J."/>
        </authorList>
    </citation>
    <scope>NUCLEOTIDE SEQUENCE</scope>
    <source>
        <strain evidence="6">CP</strain>
        <tissue evidence="6">Leaves</tissue>
    </source>
</reference>
<comment type="cofactor">
    <cofactor evidence="1">
        <name>Mg(2+)</name>
        <dbReference type="ChEBI" id="CHEBI:18420"/>
    </cofactor>
</comment>
<dbReference type="Proteomes" id="UP001180020">
    <property type="component" value="Unassembled WGS sequence"/>
</dbReference>
<organism evidence="6 7">
    <name type="scientific">Acorus calamus</name>
    <name type="common">Sweet flag</name>
    <dbReference type="NCBI Taxonomy" id="4465"/>
    <lineage>
        <taxon>Eukaryota</taxon>
        <taxon>Viridiplantae</taxon>
        <taxon>Streptophyta</taxon>
        <taxon>Embryophyta</taxon>
        <taxon>Tracheophyta</taxon>
        <taxon>Spermatophyta</taxon>
        <taxon>Magnoliopsida</taxon>
        <taxon>Liliopsida</taxon>
        <taxon>Acoraceae</taxon>
        <taxon>Acorus</taxon>
    </lineage>
</organism>
<dbReference type="InterPro" id="IPR036965">
    <property type="entry name" value="Terpene_synth_N_sf"/>
</dbReference>
<evidence type="ECO:0000256" key="1">
    <source>
        <dbReference type="ARBA" id="ARBA00001946"/>
    </source>
</evidence>
<evidence type="ECO:0000313" key="6">
    <source>
        <dbReference type="EMBL" id="KAK1284457.1"/>
    </source>
</evidence>
<dbReference type="PANTHER" id="PTHR31739:SF4">
    <property type="entry name" value="ENT-COPALYL DIPHOSPHATE SYNTHASE, CHLOROPLASTIC"/>
    <property type="match status" value="1"/>
</dbReference>
<dbReference type="GO" id="GO:0010333">
    <property type="term" value="F:terpene synthase activity"/>
    <property type="evidence" value="ECO:0007669"/>
    <property type="project" value="InterPro"/>
</dbReference>